<dbReference type="CDD" id="cd07253">
    <property type="entry name" value="GLOD5"/>
    <property type="match status" value="1"/>
</dbReference>
<protein>
    <submittedName>
        <fullName evidence="3">VOC family virulence protein</fullName>
    </submittedName>
</protein>
<keyword evidence="4" id="KW-1185">Reference proteome</keyword>
<dbReference type="GO" id="GO:0004462">
    <property type="term" value="F:lactoylglutathione lyase activity"/>
    <property type="evidence" value="ECO:0007669"/>
    <property type="project" value="InterPro"/>
</dbReference>
<dbReference type="PROSITE" id="PS51819">
    <property type="entry name" value="VOC"/>
    <property type="match status" value="1"/>
</dbReference>
<comment type="caution">
    <text evidence="3">The sequence shown here is derived from an EMBL/GenBank/DDBJ whole genome shotgun (WGS) entry which is preliminary data.</text>
</comment>
<sequence length="130" mass="14761">MFEVNSIDHIVLTVKDIQKSVEFYTNILGMKEEIFKGNRVALKFGHQKINLHELGNEFEPKAQNVKEGSADLCFITQMSVLEFKNHIESFGIEIIEGPIKRTGANGEINSIYLRDPDGNLIEVSNYIYAI</sequence>
<evidence type="ECO:0000313" key="3">
    <source>
        <dbReference type="EMBL" id="RXK08335.1"/>
    </source>
</evidence>
<dbReference type="Pfam" id="PF00903">
    <property type="entry name" value="Glyoxalase"/>
    <property type="match status" value="1"/>
</dbReference>
<dbReference type="EMBL" id="PDKK01000001">
    <property type="protein sequence ID" value="RXK08335.1"/>
    <property type="molecule type" value="Genomic_DNA"/>
</dbReference>
<dbReference type="InterPro" id="IPR018146">
    <property type="entry name" value="Glyoxalase_1_CS"/>
</dbReference>
<accession>A0A4Q1AUH2</accession>
<dbReference type="AlphaFoldDB" id="A0A4Q1AUH2"/>
<dbReference type="OrthoDB" id="9812656at2"/>
<dbReference type="PANTHER" id="PTHR21366">
    <property type="entry name" value="GLYOXALASE FAMILY PROTEIN"/>
    <property type="match status" value="1"/>
</dbReference>
<dbReference type="Gene3D" id="3.10.180.10">
    <property type="entry name" value="2,3-Dihydroxybiphenyl 1,2-Dioxygenase, domain 1"/>
    <property type="match status" value="1"/>
</dbReference>
<keyword evidence="1" id="KW-0479">Metal-binding</keyword>
<dbReference type="InterPro" id="IPR029068">
    <property type="entry name" value="Glyas_Bleomycin-R_OHBP_Dase"/>
</dbReference>
<dbReference type="PROSITE" id="PS00934">
    <property type="entry name" value="GLYOXALASE_I_1"/>
    <property type="match status" value="1"/>
</dbReference>
<dbReference type="InterPro" id="IPR050383">
    <property type="entry name" value="GlyoxalaseI/FosfomycinResist"/>
</dbReference>
<reference evidence="3 4" key="1">
    <citation type="submission" date="2017-10" db="EMBL/GenBank/DDBJ databases">
        <title>Genomics of the genus Arcobacter.</title>
        <authorList>
            <person name="Perez-Cataluna A."/>
            <person name="Figueras M.J."/>
        </authorList>
    </citation>
    <scope>NUCLEOTIDE SEQUENCE [LARGE SCALE GENOMIC DNA]</scope>
    <source>
        <strain evidence="3 4">CECT 8441</strain>
    </source>
</reference>
<evidence type="ECO:0000313" key="4">
    <source>
        <dbReference type="Proteomes" id="UP000289758"/>
    </source>
</evidence>
<dbReference type="InterPro" id="IPR004360">
    <property type="entry name" value="Glyas_Fos-R_dOase_dom"/>
</dbReference>
<proteinExistence type="predicted"/>
<evidence type="ECO:0000259" key="2">
    <source>
        <dbReference type="PROSITE" id="PS51819"/>
    </source>
</evidence>
<dbReference type="SUPFAM" id="SSF54593">
    <property type="entry name" value="Glyoxalase/Bleomycin resistance protein/Dihydroxybiphenyl dioxygenase"/>
    <property type="match status" value="1"/>
</dbReference>
<organism evidence="3 4">
    <name type="scientific">Halarcobacter ebronensis</name>
    <dbReference type="NCBI Taxonomy" id="1462615"/>
    <lineage>
        <taxon>Bacteria</taxon>
        <taxon>Pseudomonadati</taxon>
        <taxon>Campylobacterota</taxon>
        <taxon>Epsilonproteobacteria</taxon>
        <taxon>Campylobacterales</taxon>
        <taxon>Arcobacteraceae</taxon>
        <taxon>Halarcobacter</taxon>
    </lineage>
</organism>
<feature type="domain" description="VOC" evidence="2">
    <location>
        <begin position="6"/>
        <end position="126"/>
    </location>
</feature>
<name>A0A4Q1AUH2_9BACT</name>
<dbReference type="RefSeq" id="WP_129085912.1">
    <property type="nucleotide sequence ID" value="NZ_CP053836.1"/>
</dbReference>
<evidence type="ECO:0000256" key="1">
    <source>
        <dbReference type="ARBA" id="ARBA00022723"/>
    </source>
</evidence>
<dbReference type="PANTHER" id="PTHR21366:SF14">
    <property type="entry name" value="GLYOXALASE DOMAIN-CONTAINING PROTEIN 5"/>
    <property type="match status" value="1"/>
</dbReference>
<dbReference type="Proteomes" id="UP000289758">
    <property type="component" value="Unassembled WGS sequence"/>
</dbReference>
<dbReference type="InterPro" id="IPR037523">
    <property type="entry name" value="VOC_core"/>
</dbReference>
<dbReference type="GO" id="GO:0046872">
    <property type="term" value="F:metal ion binding"/>
    <property type="evidence" value="ECO:0007669"/>
    <property type="project" value="UniProtKB-KW"/>
</dbReference>
<gene>
    <name evidence="3" type="ORF">CRV07_00585</name>
</gene>